<feature type="binding site" evidence="3 4">
    <location>
        <begin position="92"/>
        <end position="93"/>
    </location>
    <ligand>
        <name>S-adenosyl-L-methionine</name>
        <dbReference type="ChEBI" id="CHEBI:59789"/>
    </ligand>
</feature>
<reference evidence="6 7" key="1">
    <citation type="submission" date="2017-08" db="EMBL/GenBank/DDBJ databases">
        <title>Fine stratification of microbial communities through a metagenomic profile of the photic zone.</title>
        <authorList>
            <person name="Haro-Moreno J.M."/>
            <person name="Lopez-Perez M."/>
            <person name="De La Torre J."/>
            <person name="Picazo A."/>
            <person name="Camacho A."/>
            <person name="Rodriguez-Valera F."/>
        </authorList>
    </citation>
    <scope>NUCLEOTIDE SEQUENCE [LARGE SCALE GENOMIC DNA]</scope>
    <source>
        <strain evidence="6">MED-G28</strain>
    </source>
</reference>
<dbReference type="PANTHER" id="PTHR43861:SF2">
    <property type="entry name" value="CARBOXY-S-ADENOSYL-L-METHIONINE SYNTHASE"/>
    <property type="match status" value="1"/>
</dbReference>
<dbReference type="Pfam" id="PF13847">
    <property type="entry name" value="Methyltransf_31"/>
    <property type="match status" value="1"/>
</dbReference>
<comment type="caution">
    <text evidence="6">The sequence shown here is derived from an EMBL/GenBank/DDBJ whole genome shotgun (WGS) entry which is preliminary data.</text>
</comment>
<keyword evidence="1 3" id="KW-0808">Transferase</keyword>
<feature type="binding site" evidence="3">
    <location>
        <position position="203"/>
    </location>
    <ligand>
        <name>S-adenosyl-L-methionine</name>
        <dbReference type="ChEBI" id="CHEBI:59789"/>
    </ligand>
</feature>
<evidence type="ECO:0000313" key="7">
    <source>
        <dbReference type="Proteomes" id="UP000219329"/>
    </source>
</evidence>
<organism evidence="6 7">
    <name type="scientific">OM182 bacterium MED-G28</name>
    <dbReference type="NCBI Taxonomy" id="1986256"/>
    <lineage>
        <taxon>Bacteria</taxon>
        <taxon>Pseudomonadati</taxon>
        <taxon>Pseudomonadota</taxon>
        <taxon>Gammaproteobacteria</taxon>
        <taxon>OMG group</taxon>
        <taxon>OM182 clade</taxon>
    </lineage>
</organism>
<evidence type="ECO:0000313" key="6">
    <source>
        <dbReference type="EMBL" id="PDH34531.1"/>
    </source>
</evidence>
<evidence type="ECO:0000256" key="3">
    <source>
        <dbReference type="HAMAP-Rule" id="MF_01589"/>
    </source>
</evidence>
<dbReference type="GO" id="GO:1904047">
    <property type="term" value="F:S-adenosyl-L-methionine binding"/>
    <property type="evidence" value="ECO:0007669"/>
    <property type="project" value="UniProtKB-UniRule"/>
</dbReference>
<sequence length="246" mass="27726">MTKKPQAKDHIFAKNMLPGDFIFDEKVAGVFEDMINRSVPGYSTIIAMIGVLAERYYRKDSIIYDLGCSLGGATFSVFERLKDQGCSIIAIDNSIAMLERLVTKQQKFEGAHYCIESRCENIQVAQIENASVVILNFTLQFVPLADRAALIEKVFKGMNSGGVLIISEKIISPDNHLNELIIELYHQFKENMGYSKLEISQKRSALENVLIPETLDSHRARILQTGFSSFEVWFQSLNFASMIAIK</sequence>
<keyword evidence="2 3" id="KW-0949">S-adenosyl-L-methionine</keyword>
<feature type="binding site" evidence="3 4">
    <location>
        <position position="136"/>
    </location>
    <ligand>
        <name>S-adenosyl-L-methionine</name>
        <dbReference type="ChEBI" id="CHEBI:59789"/>
    </ligand>
</feature>
<dbReference type="Gene3D" id="3.40.50.150">
    <property type="entry name" value="Vaccinia Virus protein VP39"/>
    <property type="match status" value="1"/>
</dbReference>
<feature type="domain" description="Methyltransferase" evidence="5">
    <location>
        <begin position="62"/>
        <end position="197"/>
    </location>
</feature>
<comment type="catalytic activity">
    <reaction evidence="3">
        <text>prephenate + S-adenosyl-L-methionine = carboxy-S-adenosyl-L-methionine + 3-phenylpyruvate + H2O</text>
        <dbReference type="Rhea" id="RHEA:51692"/>
        <dbReference type="ChEBI" id="CHEBI:15377"/>
        <dbReference type="ChEBI" id="CHEBI:18005"/>
        <dbReference type="ChEBI" id="CHEBI:29934"/>
        <dbReference type="ChEBI" id="CHEBI:59789"/>
        <dbReference type="ChEBI" id="CHEBI:134278"/>
    </reaction>
</comment>
<comment type="similarity">
    <text evidence="3">Belongs to the class I-like SAM-binding methyltransferase superfamily. Cx-SAM synthase family.</text>
</comment>
<evidence type="ECO:0000259" key="5">
    <source>
        <dbReference type="Pfam" id="PF13847"/>
    </source>
</evidence>
<comment type="function">
    <text evidence="3">Catalyzes the conversion of S-adenosyl-L-methionine (SAM) to carboxy-S-adenosyl-L-methionine (Cx-SAM).</text>
</comment>
<dbReference type="InterPro" id="IPR025714">
    <property type="entry name" value="Methyltranfer_dom"/>
</dbReference>
<dbReference type="GO" id="GO:0016743">
    <property type="term" value="F:carboxyl- or carbamoyltransferase activity"/>
    <property type="evidence" value="ECO:0007669"/>
    <property type="project" value="UniProtKB-UniRule"/>
</dbReference>
<dbReference type="CDD" id="cd02440">
    <property type="entry name" value="AdoMet_MTases"/>
    <property type="match status" value="1"/>
</dbReference>
<dbReference type="Proteomes" id="UP000219329">
    <property type="component" value="Unassembled WGS sequence"/>
</dbReference>
<feature type="binding site" evidence="3 4">
    <location>
        <begin position="67"/>
        <end position="69"/>
    </location>
    <ligand>
        <name>S-adenosyl-L-methionine</name>
        <dbReference type="ChEBI" id="CHEBI:59789"/>
    </ligand>
</feature>
<gene>
    <name evidence="3 6" type="primary">cmoA</name>
    <name evidence="6" type="ORF">CNF02_04005</name>
</gene>
<dbReference type="PANTHER" id="PTHR43861">
    <property type="entry name" value="TRANS-ACONITATE 2-METHYLTRANSFERASE-RELATED"/>
    <property type="match status" value="1"/>
</dbReference>
<dbReference type="EC" id="2.1.3.-" evidence="3"/>
<dbReference type="EMBL" id="NTJZ01000003">
    <property type="protein sequence ID" value="PDH34531.1"/>
    <property type="molecule type" value="Genomic_DNA"/>
</dbReference>
<comment type="subunit">
    <text evidence="3">Homodimer.</text>
</comment>
<evidence type="ECO:0000256" key="2">
    <source>
        <dbReference type="ARBA" id="ARBA00022691"/>
    </source>
</evidence>
<feature type="binding site" evidence="3 4">
    <location>
        <position position="42"/>
    </location>
    <ligand>
        <name>S-adenosyl-L-methionine</name>
        <dbReference type="ChEBI" id="CHEBI:59789"/>
    </ligand>
</feature>
<evidence type="ECO:0000256" key="1">
    <source>
        <dbReference type="ARBA" id="ARBA00022679"/>
    </source>
</evidence>
<protein>
    <recommendedName>
        <fullName evidence="3">Carboxy-S-adenosyl-L-methionine synthase</fullName>
        <shortName evidence="3">Cx-SAM synthase</shortName>
        <ecNumber evidence="3">2.1.3.-</ecNumber>
    </recommendedName>
</protein>
<dbReference type="NCBIfam" id="TIGR00740">
    <property type="entry name" value="carboxy-S-adenosyl-L-methionine synthase CmoA"/>
    <property type="match status" value="1"/>
</dbReference>
<accession>A0A2A5WDR9</accession>
<dbReference type="AlphaFoldDB" id="A0A2A5WDR9"/>
<dbReference type="PIRSF" id="PIRSF006325">
    <property type="entry name" value="MeTrfase_bac"/>
    <property type="match status" value="1"/>
</dbReference>
<evidence type="ECO:0000256" key="4">
    <source>
        <dbReference type="PIRSR" id="PIRSR006325-1"/>
    </source>
</evidence>
<dbReference type="SUPFAM" id="SSF53335">
    <property type="entry name" value="S-adenosyl-L-methionine-dependent methyltransferases"/>
    <property type="match status" value="1"/>
</dbReference>
<dbReference type="HAMAP" id="MF_01589">
    <property type="entry name" value="Cx_SAM_synthase"/>
    <property type="match status" value="1"/>
</dbReference>
<dbReference type="GO" id="GO:0002098">
    <property type="term" value="P:tRNA wobble uridine modification"/>
    <property type="evidence" value="ECO:0007669"/>
    <property type="project" value="InterPro"/>
</dbReference>
<name>A0A2A5WDR9_9GAMM</name>
<comment type="caution">
    <text evidence="3">Lacks conserved residue(s) required for the propagation of feature annotation.</text>
</comment>
<dbReference type="InterPro" id="IPR005271">
    <property type="entry name" value="CmoA"/>
</dbReference>
<proteinExistence type="inferred from homology"/>
<dbReference type="InterPro" id="IPR029063">
    <property type="entry name" value="SAM-dependent_MTases_sf"/>
</dbReference>